<dbReference type="EMBL" id="QWIO01000032">
    <property type="protein sequence ID" value="RMZ12867.1"/>
    <property type="molecule type" value="Genomic_DNA"/>
</dbReference>
<reference evidence="3 4" key="1">
    <citation type="journal article" date="2018" name="BMC Genomics">
        <title>Genomic evidence for intraspecific hybridization in a clonal and extremely halotolerant yeast.</title>
        <authorList>
            <person name="Gostincar C."/>
            <person name="Stajich J.E."/>
            <person name="Zupancic J."/>
            <person name="Zalar P."/>
            <person name="Gunde-Cimerman N."/>
        </authorList>
    </citation>
    <scope>NUCLEOTIDE SEQUENCE [LARGE SCALE GENOMIC DNA]</scope>
    <source>
        <strain evidence="3 4">EXF-10513</strain>
    </source>
</reference>
<dbReference type="VEuPathDB" id="FungiDB:BTJ68_06734"/>
<feature type="region of interest" description="Disordered" evidence="1">
    <location>
        <begin position="780"/>
        <end position="811"/>
    </location>
</feature>
<feature type="compositionally biased region" description="Basic and acidic residues" evidence="1">
    <location>
        <begin position="84"/>
        <end position="93"/>
    </location>
</feature>
<feature type="compositionally biased region" description="Polar residues" evidence="1">
    <location>
        <begin position="169"/>
        <end position="178"/>
    </location>
</feature>
<feature type="compositionally biased region" description="Low complexity" evidence="1">
    <location>
        <begin position="635"/>
        <end position="646"/>
    </location>
</feature>
<dbReference type="Pfam" id="PF24616">
    <property type="entry name" value="DUF7624"/>
    <property type="match status" value="2"/>
</dbReference>
<feature type="region of interest" description="Disordered" evidence="1">
    <location>
        <begin position="483"/>
        <end position="538"/>
    </location>
</feature>
<evidence type="ECO:0000313" key="4">
    <source>
        <dbReference type="Proteomes" id="UP000269539"/>
    </source>
</evidence>
<feature type="domain" description="DUF7624" evidence="2">
    <location>
        <begin position="811"/>
        <end position="837"/>
    </location>
</feature>
<feature type="region of interest" description="Disordered" evidence="1">
    <location>
        <begin position="669"/>
        <end position="712"/>
    </location>
</feature>
<proteinExistence type="predicted"/>
<dbReference type="Proteomes" id="UP000269539">
    <property type="component" value="Unassembled WGS sequence"/>
</dbReference>
<feature type="compositionally biased region" description="Low complexity" evidence="1">
    <location>
        <begin position="685"/>
        <end position="700"/>
    </location>
</feature>
<feature type="region of interest" description="Disordered" evidence="1">
    <location>
        <begin position="1"/>
        <end position="182"/>
    </location>
</feature>
<feature type="compositionally biased region" description="Acidic residues" evidence="1">
    <location>
        <begin position="74"/>
        <end position="83"/>
    </location>
</feature>
<feature type="compositionally biased region" description="Polar residues" evidence="1">
    <location>
        <begin position="105"/>
        <end position="117"/>
    </location>
</feature>
<organism evidence="3 4">
    <name type="scientific">Hortaea werneckii</name>
    <name type="common">Black yeast</name>
    <name type="synonym">Cladosporium werneckii</name>
    <dbReference type="NCBI Taxonomy" id="91943"/>
    <lineage>
        <taxon>Eukaryota</taxon>
        <taxon>Fungi</taxon>
        <taxon>Dikarya</taxon>
        <taxon>Ascomycota</taxon>
        <taxon>Pezizomycotina</taxon>
        <taxon>Dothideomycetes</taxon>
        <taxon>Dothideomycetidae</taxon>
        <taxon>Mycosphaerellales</taxon>
        <taxon>Teratosphaeriaceae</taxon>
        <taxon>Hortaea</taxon>
    </lineage>
</organism>
<comment type="caution">
    <text evidence="3">The sequence shown here is derived from an EMBL/GenBank/DDBJ whole genome shotgun (WGS) entry which is preliminary data.</text>
</comment>
<feature type="compositionally biased region" description="Polar residues" evidence="1">
    <location>
        <begin position="602"/>
        <end position="619"/>
    </location>
</feature>
<feature type="compositionally biased region" description="Polar residues" evidence="1">
    <location>
        <begin position="10"/>
        <end position="42"/>
    </location>
</feature>
<dbReference type="InterPro" id="IPR056041">
    <property type="entry name" value="DUF7624"/>
</dbReference>
<feature type="compositionally biased region" description="Low complexity" evidence="1">
    <location>
        <begin position="510"/>
        <end position="538"/>
    </location>
</feature>
<feature type="region of interest" description="Disordered" evidence="1">
    <location>
        <begin position="199"/>
        <end position="225"/>
    </location>
</feature>
<accession>A0A3M7HI71</accession>
<evidence type="ECO:0000256" key="1">
    <source>
        <dbReference type="SAM" id="MobiDB-lite"/>
    </source>
</evidence>
<feature type="compositionally biased region" description="Basic and acidic residues" evidence="1">
    <location>
        <begin position="130"/>
        <end position="139"/>
    </location>
</feature>
<name>A0A3M7HI71_HORWE</name>
<feature type="region of interest" description="Disordered" evidence="1">
    <location>
        <begin position="575"/>
        <end position="652"/>
    </location>
</feature>
<feature type="domain" description="DUF7624" evidence="2">
    <location>
        <begin position="646"/>
        <end position="774"/>
    </location>
</feature>
<evidence type="ECO:0000259" key="2">
    <source>
        <dbReference type="Pfam" id="PF24616"/>
    </source>
</evidence>
<evidence type="ECO:0000313" key="3">
    <source>
        <dbReference type="EMBL" id="RMZ12867.1"/>
    </source>
</evidence>
<feature type="compositionally biased region" description="Polar residues" evidence="1">
    <location>
        <begin position="491"/>
        <end position="509"/>
    </location>
</feature>
<sequence>MALKSPLMPSPTNGLSSAFSPYSDSPNSPAPYQSNFQATSNRSSGPSDSLAPPPSPYPQQIEPSPVDSNGTESTEIDEDAQEEGEPKSPHADGEVQSPDIEINSPEETTSPQSATSDRVQKIDTQLPARFRSDSTKDEPQSVIHAPTTFRSFGEAASSKESEAGSSEATVVSPNSPEAVSSPIEKKLAAVSPVKTDVPRVVDRSTPRAQSAQELDEEWRKKRRTSSLEGINLSPAIFECVGRQLNPTDVPEEFDRDVDDTEDPDTAGLIGDGAMNNAMQQSLDNADEEVTALRTALSECWTLCNTLATLSSTHRQRTFKFAGKQGMQEQAWRSCWRLCQQLYDYRDADHASQVIPTLELCRDFCQSLFDARQRGDEASDSVLRVSFELNNHLYNTHPSSLPEAFNERTLDFYITMCHRLMKQRTSLPQETDALLRACWSLAEMLFNLRQSTREGTAADEELLGSAVQACWELCDLFREGWTQIRPERGTPRPSQTTFQSTSPPQNPFNLSSNRSEPRSNSSMSNRQYHDAPSGPAGSAAAAIVPETPTTIFDDTTSSAASSPDSVTVPNILVLGPASNHHANHHGSTSSSARRAGHHHERWSSNASVLSGHSESVTSQRTSSTATAGKKKKKTHPSSSSSAAAPSTQQEEEAAHLTRLHYLLLKAGMQTGYPRHHSPSSHPPNPNANASTTTSSSSKSSTPTPPPSSGGVHHENFQHYIAHLPPTAFGTLPWQRQTLQAFQELVRHDATMAGIDAYPARRLGAAEAAGSVVWLAGKAGGTAGGRGGTGTGGKSGQGEQVGGGGGGQGGGAGQQWAWMRDLYRLVFGFGVEEGERMRGTGMGGGGGGHGGGGVQV</sequence>
<dbReference type="AlphaFoldDB" id="A0A3M7HI71"/>
<protein>
    <recommendedName>
        <fullName evidence="2">DUF7624 domain-containing protein</fullName>
    </recommendedName>
</protein>
<gene>
    <name evidence="3" type="ORF">D0864_00578</name>
</gene>